<dbReference type="Gene3D" id="3.30.160.170">
    <property type="entry name" value="FlaG-like"/>
    <property type="match status" value="1"/>
</dbReference>
<accession>A0A519B9U9</accession>
<reference evidence="2 3" key="1">
    <citation type="submission" date="2019-01" db="EMBL/GenBank/DDBJ databases">
        <title>Insights into ecological role of a new deltaproteobacterial order Candidatus Sinidesulfobacterales (Sva0485) by metagenomics and metatranscriptomics.</title>
        <authorList>
            <person name="Tan S."/>
            <person name="Liu J."/>
            <person name="Fang Y."/>
            <person name="Hedlund B.P."/>
            <person name="Lian Z.H."/>
            <person name="Huang L.Y."/>
            <person name="Li J.T."/>
            <person name="Huang L.N."/>
            <person name="Li W.J."/>
            <person name="Jiang H.C."/>
            <person name="Dong H.L."/>
            <person name="Shu W.S."/>
        </authorList>
    </citation>
    <scope>NUCLEOTIDE SEQUENCE [LARGE SCALE GENOMIC DNA]</scope>
    <source>
        <strain evidence="2">AP3</strain>
    </source>
</reference>
<proteinExistence type="predicted"/>
<dbReference type="EMBL" id="SGBD01000004">
    <property type="protein sequence ID" value="RZD14059.1"/>
    <property type="molecule type" value="Genomic_DNA"/>
</dbReference>
<feature type="region of interest" description="Disordered" evidence="1">
    <location>
        <begin position="35"/>
        <end position="56"/>
    </location>
</feature>
<dbReference type="InterPro" id="IPR005186">
    <property type="entry name" value="FlaG"/>
</dbReference>
<dbReference type="AlphaFoldDB" id="A0A519B9U9"/>
<comment type="caution">
    <text evidence="2">The sequence shown here is derived from an EMBL/GenBank/DDBJ whole genome shotgun (WGS) entry which is preliminary data.</text>
</comment>
<evidence type="ECO:0000313" key="3">
    <source>
        <dbReference type="Proteomes" id="UP000320813"/>
    </source>
</evidence>
<sequence>MNIGNGSLNIVNVDLNGQRQLPNVMLPAGGNAPPYNANSVSNNSNLPKLSSNSSQNNSAANFINQQINDKNTEAKQLSAQIKKTLNPSPLLPTAFLYKWSGSDSGVILDIIDFKTGKVIGSVPPSQALKYIKDYQKGMLYHKKL</sequence>
<evidence type="ECO:0000313" key="2">
    <source>
        <dbReference type="EMBL" id="RZD14059.1"/>
    </source>
</evidence>
<gene>
    <name evidence="2" type="ORF">EVJ47_07435</name>
</gene>
<evidence type="ECO:0008006" key="4">
    <source>
        <dbReference type="Google" id="ProtNLM"/>
    </source>
</evidence>
<dbReference type="SUPFAM" id="SSF160214">
    <property type="entry name" value="FlaG-like"/>
    <property type="match status" value="1"/>
</dbReference>
<name>A0A519B9U9_9DELT</name>
<feature type="compositionally biased region" description="Low complexity" evidence="1">
    <location>
        <begin position="38"/>
        <end position="56"/>
    </location>
</feature>
<dbReference type="Pfam" id="PF03646">
    <property type="entry name" value="FlaG"/>
    <property type="match status" value="1"/>
</dbReference>
<dbReference type="InterPro" id="IPR035924">
    <property type="entry name" value="FlaG-like_sf"/>
</dbReference>
<dbReference type="Proteomes" id="UP000320813">
    <property type="component" value="Unassembled WGS sequence"/>
</dbReference>
<organism evidence="2 3">
    <name type="scientific">Candidatus Acidulodesulfobacterium ferriphilum</name>
    <dbReference type="NCBI Taxonomy" id="2597223"/>
    <lineage>
        <taxon>Bacteria</taxon>
        <taxon>Deltaproteobacteria</taxon>
        <taxon>Candidatus Acidulodesulfobacterales</taxon>
        <taxon>Candidatus Acidulodesulfobacterium</taxon>
    </lineage>
</organism>
<evidence type="ECO:0000256" key="1">
    <source>
        <dbReference type="SAM" id="MobiDB-lite"/>
    </source>
</evidence>
<protein>
    <recommendedName>
        <fullName evidence="4">Flagellar protein FlaG</fullName>
    </recommendedName>
</protein>